<comment type="caution">
    <text evidence="11">The sequence shown here is derived from an EMBL/GenBank/DDBJ whole genome shotgun (WGS) entry which is preliminary data.</text>
</comment>
<name>J9D1L6_9ZZZZ</name>
<dbReference type="FunFam" id="3.30.565.10:FF:000037">
    <property type="entry name" value="Hybrid sensor histidine kinase/response regulator"/>
    <property type="match status" value="1"/>
</dbReference>
<evidence type="ECO:0000256" key="4">
    <source>
        <dbReference type="ARBA" id="ARBA00022679"/>
    </source>
</evidence>
<gene>
    <name evidence="11" type="ORF">EVA_05423</name>
</gene>
<keyword evidence="8" id="KW-0902">Two-component regulatory system</keyword>
<dbReference type="PRINTS" id="PR00344">
    <property type="entry name" value="BCTRLSENSOR"/>
</dbReference>
<keyword evidence="7" id="KW-0067">ATP-binding</keyword>
<dbReference type="InterPro" id="IPR015943">
    <property type="entry name" value="WD40/YVTN_repeat-like_dom_sf"/>
</dbReference>
<evidence type="ECO:0000256" key="8">
    <source>
        <dbReference type="ARBA" id="ARBA00023012"/>
    </source>
</evidence>
<dbReference type="InterPro" id="IPR013783">
    <property type="entry name" value="Ig-like_fold"/>
</dbReference>
<dbReference type="InterPro" id="IPR036097">
    <property type="entry name" value="HisK_dim/P_sf"/>
</dbReference>
<feature type="domain" description="Histidine kinase" evidence="10">
    <location>
        <begin position="836"/>
        <end position="1052"/>
    </location>
</feature>
<evidence type="ECO:0000256" key="2">
    <source>
        <dbReference type="ARBA" id="ARBA00012438"/>
    </source>
</evidence>
<organism evidence="11">
    <name type="scientific">gut metagenome</name>
    <dbReference type="NCBI Taxonomy" id="749906"/>
    <lineage>
        <taxon>unclassified sequences</taxon>
        <taxon>metagenomes</taxon>
        <taxon>organismal metagenomes</taxon>
    </lineage>
</organism>
<accession>J9D1L6</accession>
<dbReference type="PROSITE" id="PS50109">
    <property type="entry name" value="HIS_KIN"/>
    <property type="match status" value="1"/>
</dbReference>
<protein>
    <recommendedName>
        <fullName evidence="2">histidine kinase</fullName>
        <ecNumber evidence="2">2.7.13.3</ecNumber>
    </recommendedName>
</protein>
<dbReference type="CDD" id="cd00082">
    <property type="entry name" value="HisKA"/>
    <property type="match status" value="1"/>
</dbReference>
<proteinExistence type="predicted"/>
<dbReference type="InterPro" id="IPR011123">
    <property type="entry name" value="Y_Y_Y"/>
</dbReference>
<comment type="catalytic activity">
    <reaction evidence="1">
        <text>ATP + protein L-histidine = ADP + protein N-phospho-L-histidine.</text>
        <dbReference type="EC" id="2.7.13.3"/>
    </reaction>
</comment>
<dbReference type="SUPFAM" id="SSF55874">
    <property type="entry name" value="ATPase domain of HSP90 chaperone/DNA topoisomerase II/histidine kinase"/>
    <property type="match status" value="1"/>
</dbReference>
<keyword evidence="3" id="KW-0597">Phosphoprotein</keyword>
<evidence type="ECO:0000256" key="7">
    <source>
        <dbReference type="ARBA" id="ARBA00022840"/>
    </source>
</evidence>
<keyword evidence="6 11" id="KW-0418">Kinase</keyword>
<dbReference type="AlphaFoldDB" id="J9D1L6"/>
<dbReference type="InterPro" id="IPR011110">
    <property type="entry name" value="Reg_prop"/>
</dbReference>
<keyword evidence="4" id="KW-0808">Transferase</keyword>
<dbReference type="SUPFAM" id="SSF63829">
    <property type="entry name" value="Calcium-dependent phosphotriesterase"/>
    <property type="match status" value="3"/>
</dbReference>
<feature type="transmembrane region" description="Helical" evidence="9">
    <location>
        <begin position="782"/>
        <end position="800"/>
    </location>
</feature>
<evidence type="ECO:0000313" key="11">
    <source>
        <dbReference type="EMBL" id="EJX06471.1"/>
    </source>
</evidence>
<dbReference type="SUPFAM" id="SSF47384">
    <property type="entry name" value="Homodimeric domain of signal transducing histidine kinase"/>
    <property type="match status" value="1"/>
</dbReference>
<dbReference type="GO" id="GO:0000155">
    <property type="term" value="F:phosphorelay sensor kinase activity"/>
    <property type="evidence" value="ECO:0007669"/>
    <property type="project" value="InterPro"/>
</dbReference>
<dbReference type="Gene3D" id="1.10.287.130">
    <property type="match status" value="1"/>
</dbReference>
<keyword evidence="9" id="KW-1133">Transmembrane helix</keyword>
<sequence>MDKFLNLQNKIKARQTMKYIRYILSTLLLYLFYNSISAQNISFQHLTTDDGLSHNAIMSIYQDERGFMWFGTRNGISLYNGKDFKIFQKEKDNPNSILYNDVNQILGDQHGHVFVLGNKGVSLYDIRINSFKHLTRNYTRSGYYNNGLYITNGHCIEKYENDTFKEIFCMPENKGHIDRFKIYNDSIFIGTIKNGLYIYTPKKELVHPIKEGSIRDILKDSRGNYWITDNSGHGVYFIQAGKIIQYKNHTGDSSTLNSNFTHVCCEDKQGNIWIGTFSGLSKYNWETGTFNRYTQQDNSKSLTHNSIWSLYCDHQGTVWVGTYFGGVNYFNPDKQIYREYQTSAIEHLGLSAPIIGRILEDKEENLWICTEGGGLTRYNTKTQTYKWYLQDNTHNGLSQKNVRSIYYDKKNNTIWLGTHLGGLNKLDIQTGYIKYYKHVSGDETTIPSDNVEDIIPYQDKLILATDNYMGLFNPATGKCEPLFKNEEKRYQTGYTLGALIDHTGMLWIANNNNGLCTYHFGTQKLTSYKVHDKIGSISSNSINSIYEDSAHRIWVCTNENGLDLYNQAKDCFENFDMKKNGLSSNIIYNICELSANELLVTTDKGFSILDYTKKRFTNYDQLPLSCINWNALYKNPKGEIFIGGTSGFISFYPEDLKKEVHSYQIRPYQLRVNGKEITTENSHGVLDLDISYAKLITLKSHQNVFSIEYASTDYIPFNKDEIVYRLEGFSKEWSKLGNNPITFTNLNPGTYQLIVKAAGIDPTSVKPSILKIKILPPFYQTVWAYILYILCTGLLAYYLIRMYYRRIRLQESLKYEKKHNEDIEKLNQTKLRFFTNISHEFRTPLTLIIAHMEMLLQVRSFMPNIYNRILQVYKSCLQMQDLITELLDFRKQELGHMTIKVSRHNIVSFVYEHYLLFQEYAMQKQIEFHFEKSSDDIPLWFDAKSMQKVMNNLISNAFKHTKEQGCISISVRKRSEEVIIEVTDNGSGIDPKNINKIFERIYQTDLEATSDPSTSIGLTLTKAIIELHHGTIEVSSALGEGTTFKVRLKTGKTHFTKEQIYEMPDTIESVTNGNLSPEQLQSLLQEDLIVDNDIKEKRANSRFSSWKTKRH</sequence>
<dbReference type="SMART" id="SM00388">
    <property type="entry name" value="HisKA"/>
    <property type="match status" value="1"/>
</dbReference>
<dbReference type="Gene3D" id="3.30.565.10">
    <property type="entry name" value="Histidine kinase-like ATPase, C-terminal domain"/>
    <property type="match status" value="1"/>
</dbReference>
<evidence type="ECO:0000256" key="9">
    <source>
        <dbReference type="SAM" id="Phobius"/>
    </source>
</evidence>
<evidence type="ECO:0000259" key="10">
    <source>
        <dbReference type="PROSITE" id="PS50109"/>
    </source>
</evidence>
<dbReference type="InterPro" id="IPR003594">
    <property type="entry name" value="HATPase_dom"/>
</dbReference>
<dbReference type="PANTHER" id="PTHR43547">
    <property type="entry name" value="TWO-COMPONENT HISTIDINE KINASE"/>
    <property type="match status" value="1"/>
</dbReference>
<dbReference type="SMART" id="SM00387">
    <property type="entry name" value="HATPase_c"/>
    <property type="match status" value="1"/>
</dbReference>
<keyword evidence="9" id="KW-0472">Membrane</keyword>
<dbReference type="PANTHER" id="PTHR43547:SF2">
    <property type="entry name" value="HYBRID SIGNAL TRANSDUCTION HISTIDINE KINASE C"/>
    <property type="match status" value="1"/>
</dbReference>
<evidence type="ECO:0000256" key="5">
    <source>
        <dbReference type="ARBA" id="ARBA00022741"/>
    </source>
</evidence>
<dbReference type="CDD" id="cd00075">
    <property type="entry name" value="HATPase"/>
    <property type="match status" value="1"/>
</dbReference>
<reference evidence="11" key="1">
    <citation type="journal article" date="2012" name="PLoS ONE">
        <title>Gene sets for utilization of primary and secondary nutrition supplies in the distal gut of endangered iberian lynx.</title>
        <authorList>
            <person name="Alcaide M."/>
            <person name="Messina E."/>
            <person name="Richter M."/>
            <person name="Bargiela R."/>
            <person name="Peplies J."/>
            <person name="Huws S.A."/>
            <person name="Newbold C.J."/>
            <person name="Golyshin P.N."/>
            <person name="Simon M.A."/>
            <person name="Lopez G."/>
            <person name="Yakimov M.M."/>
            <person name="Ferrer M."/>
        </authorList>
    </citation>
    <scope>NUCLEOTIDE SEQUENCE</scope>
</reference>
<dbReference type="InterPro" id="IPR004358">
    <property type="entry name" value="Sig_transdc_His_kin-like_C"/>
</dbReference>
<keyword evidence="9" id="KW-0812">Transmembrane</keyword>
<dbReference type="Pfam" id="PF07495">
    <property type="entry name" value="Y_Y_Y"/>
    <property type="match status" value="1"/>
</dbReference>
<evidence type="ECO:0000256" key="6">
    <source>
        <dbReference type="ARBA" id="ARBA00022777"/>
    </source>
</evidence>
<dbReference type="Pfam" id="PF02518">
    <property type="entry name" value="HATPase_c"/>
    <property type="match status" value="1"/>
</dbReference>
<dbReference type="Gene3D" id="2.130.10.10">
    <property type="entry name" value="YVTN repeat-like/Quinoprotein amine dehydrogenase"/>
    <property type="match status" value="2"/>
</dbReference>
<dbReference type="EMBL" id="AMCI01001150">
    <property type="protein sequence ID" value="EJX06471.1"/>
    <property type="molecule type" value="Genomic_DNA"/>
</dbReference>
<evidence type="ECO:0000256" key="1">
    <source>
        <dbReference type="ARBA" id="ARBA00000085"/>
    </source>
</evidence>
<dbReference type="InterPro" id="IPR003661">
    <property type="entry name" value="HisK_dim/P_dom"/>
</dbReference>
<dbReference type="Pfam" id="PF00512">
    <property type="entry name" value="HisKA"/>
    <property type="match status" value="1"/>
</dbReference>
<dbReference type="EC" id="2.7.13.3" evidence="2"/>
<dbReference type="Pfam" id="PF07494">
    <property type="entry name" value="Reg_prop"/>
    <property type="match status" value="4"/>
</dbReference>
<evidence type="ECO:0000256" key="3">
    <source>
        <dbReference type="ARBA" id="ARBA00022553"/>
    </source>
</evidence>
<dbReference type="GO" id="GO:0005524">
    <property type="term" value="F:ATP binding"/>
    <property type="evidence" value="ECO:0007669"/>
    <property type="project" value="UniProtKB-KW"/>
</dbReference>
<dbReference type="InterPro" id="IPR005467">
    <property type="entry name" value="His_kinase_dom"/>
</dbReference>
<dbReference type="Gene3D" id="2.60.40.10">
    <property type="entry name" value="Immunoglobulins"/>
    <property type="match status" value="1"/>
</dbReference>
<dbReference type="InterPro" id="IPR036890">
    <property type="entry name" value="HATPase_C_sf"/>
</dbReference>
<keyword evidence="5" id="KW-0547">Nucleotide-binding</keyword>